<dbReference type="OrthoDB" id="6620644at2759"/>
<sequence>SYPLQVLPVIPGYIPVYIRHGNQPLEEINLALAEAFHEGPNLSKVNLLAKEEKGDLKDLKIDIEEEIKNLDNTHSNLPKSSSDESNQKNDERIFNAIKMDDRIITNDSTTISKELPQHLTEEALTIPFTINDKSPIKEQPVPNIISNVQKLSHLSKTLSTPEKERTEDQSRNGFEVKMII</sequence>
<reference evidence="2" key="1">
    <citation type="submission" date="2020-07" db="EMBL/GenBank/DDBJ databases">
        <authorList>
            <person name="Nazaruddin N."/>
        </authorList>
    </citation>
    <scope>NUCLEOTIDE SEQUENCE</scope>
</reference>
<evidence type="ECO:0000313" key="3">
    <source>
        <dbReference type="Proteomes" id="UP000752696"/>
    </source>
</evidence>
<evidence type="ECO:0000313" key="2">
    <source>
        <dbReference type="EMBL" id="CAD1479837.1"/>
    </source>
</evidence>
<comment type="caution">
    <text evidence="2">The sequence shown here is derived from an EMBL/GenBank/DDBJ whole genome shotgun (WGS) entry which is preliminary data.</text>
</comment>
<evidence type="ECO:0000256" key="1">
    <source>
        <dbReference type="SAM" id="Coils"/>
    </source>
</evidence>
<dbReference type="AlphaFoldDB" id="A0A6V7HJ57"/>
<keyword evidence="3" id="KW-1185">Reference proteome</keyword>
<dbReference type="Proteomes" id="UP000752696">
    <property type="component" value="Unassembled WGS sequence"/>
</dbReference>
<accession>A0A6V7HJ57</accession>
<protein>
    <submittedName>
        <fullName evidence="2">Uncharacterized protein</fullName>
    </submittedName>
</protein>
<dbReference type="EMBL" id="CAJDYZ010011696">
    <property type="protein sequence ID" value="CAD1479837.1"/>
    <property type="molecule type" value="Genomic_DNA"/>
</dbReference>
<gene>
    <name evidence="2" type="ORF">MHI_LOCUS885491</name>
</gene>
<feature type="coiled-coil region" evidence="1">
    <location>
        <begin position="49"/>
        <end position="76"/>
    </location>
</feature>
<proteinExistence type="predicted"/>
<name>A0A6V7HJ57_9HYME</name>
<keyword evidence="1" id="KW-0175">Coiled coil</keyword>
<feature type="non-terminal residue" evidence="2">
    <location>
        <position position="1"/>
    </location>
</feature>
<organism evidence="2 3">
    <name type="scientific">Heterotrigona itama</name>
    <dbReference type="NCBI Taxonomy" id="395501"/>
    <lineage>
        <taxon>Eukaryota</taxon>
        <taxon>Metazoa</taxon>
        <taxon>Ecdysozoa</taxon>
        <taxon>Arthropoda</taxon>
        <taxon>Hexapoda</taxon>
        <taxon>Insecta</taxon>
        <taxon>Pterygota</taxon>
        <taxon>Neoptera</taxon>
        <taxon>Endopterygota</taxon>
        <taxon>Hymenoptera</taxon>
        <taxon>Apocrita</taxon>
        <taxon>Aculeata</taxon>
        <taxon>Apoidea</taxon>
        <taxon>Anthophila</taxon>
        <taxon>Apidae</taxon>
        <taxon>Heterotrigona</taxon>
    </lineage>
</organism>